<organism evidence="2 3">
    <name type="scientific">Tahibacter harae</name>
    <dbReference type="NCBI Taxonomy" id="2963937"/>
    <lineage>
        <taxon>Bacteria</taxon>
        <taxon>Pseudomonadati</taxon>
        <taxon>Pseudomonadota</taxon>
        <taxon>Gammaproteobacteria</taxon>
        <taxon>Lysobacterales</taxon>
        <taxon>Rhodanobacteraceae</taxon>
        <taxon>Tahibacter</taxon>
    </lineage>
</organism>
<evidence type="ECO:0000313" key="3">
    <source>
        <dbReference type="Proteomes" id="UP001165498"/>
    </source>
</evidence>
<evidence type="ECO:0008006" key="4">
    <source>
        <dbReference type="Google" id="ProtNLM"/>
    </source>
</evidence>
<reference evidence="2" key="1">
    <citation type="submission" date="2022-07" db="EMBL/GenBank/DDBJ databases">
        <title>Tahibacter sp., a new gammaproteobacterium isolated from the silt sample collected at pig farm.</title>
        <authorList>
            <person name="Chen H."/>
        </authorList>
    </citation>
    <scope>NUCLEOTIDE SEQUENCE</scope>
    <source>
        <strain evidence="2">P2K</strain>
    </source>
</reference>
<feature type="signal peptide" evidence="1">
    <location>
        <begin position="1"/>
        <end position="23"/>
    </location>
</feature>
<keyword evidence="3" id="KW-1185">Reference proteome</keyword>
<feature type="chain" id="PRO_5045838892" description="Secreted protein" evidence="1">
    <location>
        <begin position="24"/>
        <end position="169"/>
    </location>
</feature>
<sequence>MRRAPIRSAAGLALGLLVFAGSAAGDGAKSRLEQVMGAKFREAGLERATPAEIAVLEQFIIEHADELRALEHRSDRKSAAAVTGADAERERRADKNVVSSRIAGEFKGWRQGTTLTLENGQQWRIDDNSTLTVPRALANPAVTIKPGTFGNWWLRVEGYNTTAKVKPAN</sequence>
<accession>A0ABT1QLX4</accession>
<proteinExistence type="predicted"/>
<keyword evidence="1" id="KW-0732">Signal</keyword>
<evidence type="ECO:0000313" key="2">
    <source>
        <dbReference type="EMBL" id="MCQ4163529.1"/>
    </source>
</evidence>
<protein>
    <recommendedName>
        <fullName evidence="4">Secreted protein</fullName>
    </recommendedName>
</protein>
<comment type="caution">
    <text evidence="2">The sequence shown here is derived from an EMBL/GenBank/DDBJ whole genome shotgun (WGS) entry which is preliminary data.</text>
</comment>
<evidence type="ECO:0000256" key="1">
    <source>
        <dbReference type="SAM" id="SignalP"/>
    </source>
</evidence>
<name>A0ABT1QLX4_9GAMM</name>
<dbReference type="Proteomes" id="UP001165498">
    <property type="component" value="Unassembled WGS sequence"/>
</dbReference>
<dbReference type="RefSeq" id="WP_255910796.1">
    <property type="nucleotide sequence ID" value="NZ_JANFQO010000002.1"/>
</dbReference>
<gene>
    <name evidence="2" type="ORF">NM961_02280</name>
</gene>
<dbReference type="EMBL" id="JANFQO010000002">
    <property type="protein sequence ID" value="MCQ4163529.1"/>
    <property type="molecule type" value="Genomic_DNA"/>
</dbReference>